<protein>
    <submittedName>
        <fullName evidence="2">Uncharacterized protein</fullName>
    </submittedName>
</protein>
<dbReference type="AlphaFoldDB" id="A0A5B7FUX0"/>
<gene>
    <name evidence="2" type="ORF">E2C01_042993</name>
</gene>
<evidence type="ECO:0000313" key="2">
    <source>
        <dbReference type="EMBL" id="MPC49197.1"/>
    </source>
</evidence>
<organism evidence="2 3">
    <name type="scientific">Portunus trituberculatus</name>
    <name type="common">Swimming crab</name>
    <name type="synonym">Neptunus trituberculatus</name>
    <dbReference type="NCBI Taxonomy" id="210409"/>
    <lineage>
        <taxon>Eukaryota</taxon>
        <taxon>Metazoa</taxon>
        <taxon>Ecdysozoa</taxon>
        <taxon>Arthropoda</taxon>
        <taxon>Crustacea</taxon>
        <taxon>Multicrustacea</taxon>
        <taxon>Malacostraca</taxon>
        <taxon>Eumalacostraca</taxon>
        <taxon>Eucarida</taxon>
        <taxon>Decapoda</taxon>
        <taxon>Pleocyemata</taxon>
        <taxon>Brachyura</taxon>
        <taxon>Eubrachyura</taxon>
        <taxon>Portunoidea</taxon>
        <taxon>Portunidae</taxon>
        <taxon>Portuninae</taxon>
        <taxon>Portunus</taxon>
    </lineage>
</organism>
<sequence>MFPVISWATSSFIEAAPLPPVHHITTPLPPKKITTTAPLSPLFHSATIARQHIQWNHARFGLRGVSKRTGSNPVHGPSVGWDSSLGATVS</sequence>
<dbReference type="EMBL" id="VSRR010008726">
    <property type="protein sequence ID" value="MPC49197.1"/>
    <property type="molecule type" value="Genomic_DNA"/>
</dbReference>
<proteinExistence type="predicted"/>
<reference evidence="2 3" key="1">
    <citation type="submission" date="2019-05" db="EMBL/GenBank/DDBJ databases">
        <title>Another draft genome of Portunus trituberculatus and its Hox gene families provides insights of decapod evolution.</title>
        <authorList>
            <person name="Jeong J.-H."/>
            <person name="Song I."/>
            <person name="Kim S."/>
            <person name="Choi T."/>
            <person name="Kim D."/>
            <person name="Ryu S."/>
            <person name="Kim W."/>
        </authorList>
    </citation>
    <scope>NUCLEOTIDE SEQUENCE [LARGE SCALE GENOMIC DNA]</scope>
    <source>
        <tissue evidence="2">Muscle</tissue>
    </source>
</reference>
<comment type="caution">
    <text evidence="2">The sequence shown here is derived from an EMBL/GenBank/DDBJ whole genome shotgun (WGS) entry which is preliminary data.</text>
</comment>
<dbReference type="Proteomes" id="UP000324222">
    <property type="component" value="Unassembled WGS sequence"/>
</dbReference>
<evidence type="ECO:0000313" key="3">
    <source>
        <dbReference type="Proteomes" id="UP000324222"/>
    </source>
</evidence>
<name>A0A5B7FUX0_PORTR</name>
<accession>A0A5B7FUX0</accession>
<keyword evidence="3" id="KW-1185">Reference proteome</keyword>
<feature type="region of interest" description="Disordered" evidence="1">
    <location>
        <begin position="68"/>
        <end position="90"/>
    </location>
</feature>
<evidence type="ECO:0000256" key="1">
    <source>
        <dbReference type="SAM" id="MobiDB-lite"/>
    </source>
</evidence>